<evidence type="ECO:0000256" key="7">
    <source>
        <dbReference type="ARBA" id="ARBA00023136"/>
    </source>
</evidence>
<dbReference type="InParanoid" id="A0A6L2PCM1"/>
<gene>
    <name evidence="13" type="ORF">Cfor_04441</name>
</gene>
<keyword evidence="14" id="KW-1185">Reference proteome</keyword>
<dbReference type="Proteomes" id="UP000502823">
    <property type="component" value="Unassembled WGS sequence"/>
</dbReference>
<evidence type="ECO:0000313" key="14">
    <source>
        <dbReference type="Proteomes" id="UP000502823"/>
    </source>
</evidence>
<dbReference type="InterPro" id="IPR015720">
    <property type="entry name" value="Emp24-like"/>
</dbReference>
<evidence type="ECO:0000256" key="10">
    <source>
        <dbReference type="SAM" id="Phobius"/>
    </source>
</evidence>
<keyword evidence="6 10" id="KW-1133">Transmembrane helix</keyword>
<comment type="similarity">
    <text evidence="2 9">Belongs to the EMP24/GP25L family.</text>
</comment>
<sequence length="205" mass="23388">MSLLNVYTLLLLISHVGLSYEYFITVDAHAEECFFDKVESGTKMGLMFEIAEGGFLDIDVKIVGPDGKVIYQGERETSGKYTFAAHMAGVYTYCFSNQMSTMTPKVVMFNMDIGESPKDQPGESSQGHDDHNKLQDMIKELSTTLTGVKHEQDYMQVRDRIHRSINESTNSRVVLWSFFEALVLVAMTMGQVYYLKRFFEVRRVV</sequence>
<evidence type="ECO:0000256" key="5">
    <source>
        <dbReference type="ARBA" id="ARBA00022729"/>
    </source>
</evidence>
<evidence type="ECO:0000256" key="6">
    <source>
        <dbReference type="ARBA" id="ARBA00022989"/>
    </source>
</evidence>
<comment type="caution">
    <text evidence="13">The sequence shown here is derived from an EMBL/GenBank/DDBJ whole genome shotgun (WGS) entry which is preliminary data.</text>
</comment>
<dbReference type="InterPro" id="IPR009038">
    <property type="entry name" value="GOLD_dom"/>
</dbReference>
<dbReference type="FunCoup" id="A0A6L2PCM1">
    <property type="interactions" value="2042"/>
</dbReference>
<feature type="chain" id="PRO_5027104428" description="GOLD domain-containing protein" evidence="11">
    <location>
        <begin position="20"/>
        <end position="205"/>
    </location>
</feature>
<keyword evidence="5 11" id="KW-0732">Signal</keyword>
<keyword evidence="3" id="KW-0217">Developmental protein</keyword>
<dbReference type="PROSITE" id="PS50866">
    <property type="entry name" value="GOLD"/>
    <property type="match status" value="1"/>
</dbReference>
<evidence type="ECO:0000256" key="11">
    <source>
        <dbReference type="SAM" id="SignalP"/>
    </source>
</evidence>
<evidence type="ECO:0000256" key="4">
    <source>
        <dbReference type="ARBA" id="ARBA00022692"/>
    </source>
</evidence>
<feature type="transmembrane region" description="Helical" evidence="10">
    <location>
        <begin position="173"/>
        <end position="195"/>
    </location>
</feature>
<accession>A0A6L2PCM1</accession>
<evidence type="ECO:0000256" key="9">
    <source>
        <dbReference type="RuleBase" id="RU003827"/>
    </source>
</evidence>
<evidence type="ECO:0000256" key="1">
    <source>
        <dbReference type="ARBA" id="ARBA00004479"/>
    </source>
</evidence>
<evidence type="ECO:0000256" key="8">
    <source>
        <dbReference type="ARBA" id="ARBA00037847"/>
    </source>
</evidence>
<feature type="signal peptide" evidence="11">
    <location>
        <begin position="1"/>
        <end position="19"/>
    </location>
</feature>
<proteinExistence type="inferred from homology"/>
<evidence type="ECO:0000259" key="12">
    <source>
        <dbReference type="PROSITE" id="PS50866"/>
    </source>
</evidence>
<dbReference type="OrthoDB" id="1929172at2759"/>
<dbReference type="SUPFAM" id="SSF101576">
    <property type="entry name" value="Supernatant protein factor (SPF), C-terminal domain"/>
    <property type="match status" value="1"/>
</dbReference>
<feature type="domain" description="GOLD" evidence="12">
    <location>
        <begin position="31"/>
        <end position="113"/>
    </location>
</feature>
<keyword evidence="7 10" id="KW-0472">Membrane</keyword>
<dbReference type="GO" id="GO:0016020">
    <property type="term" value="C:membrane"/>
    <property type="evidence" value="ECO:0007669"/>
    <property type="project" value="UniProtKB-SubCell"/>
</dbReference>
<dbReference type="EMBL" id="BLKM01010449">
    <property type="protein sequence ID" value="GFG30284.1"/>
    <property type="molecule type" value="Genomic_DNA"/>
</dbReference>
<dbReference type="GO" id="GO:0012505">
    <property type="term" value="C:endomembrane system"/>
    <property type="evidence" value="ECO:0007669"/>
    <property type="project" value="UniProtKB-SubCell"/>
</dbReference>
<evidence type="ECO:0000256" key="2">
    <source>
        <dbReference type="ARBA" id="ARBA00007104"/>
    </source>
</evidence>
<organism evidence="13 14">
    <name type="scientific">Coptotermes formosanus</name>
    <name type="common">Formosan subterranean termite</name>
    <dbReference type="NCBI Taxonomy" id="36987"/>
    <lineage>
        <taxon>Eukaryota</taxon>
        <taxon>Metazoa</taxon>
        <taxon>Ecdysozoa</taxon>
        <taxon>Arthropoda</taxon>
        <taxon>Hexapoda</taxon>
        <taxon>Insecta</taxon>
        <taxon>Pterygota</taxon>
        <taxon>Neoptera</taxon>
        <taxon>Polyneoptera</taxon>
        <taxon>Dictyoptera</taxon>
        <taxon>Blattodea</taxon>
        <taxon>Blattoidea</taxon>
        <taxon>Termitoidae</taxon>
        <taxon>Rhinotermitidae</taxon>
        <taxon>Coptotermes</taxon>
    </lineage>
</organism>
<keyword evidence="4 9" id="KW-0812">Transmembrane</keyword>
<dbReference type="AlphaFoldDB" id="A0A6L2PCM1"/>
<dbReference type="InterPro" id="IPR036598">
    <property type="entry name" value="GOLD_dom_sf"/>
</dbReference>
<comment type="subcellular location">
    <subcellularLocation>
        <location evidence="8">Endomembrane system</location>
        <topology evidence="8">Single-pass membrane protein</topology>
    </subcellularLocation>
    <subcellularLocation>
        <location evidence="1 9">Membrane</location>
        <topology evidence="1 9">Single-pass type I membrane protein</topology>
    </subcellularLocation>
</comment>
<dbReference type="PANTHER" id="PTHR22811">
    <property type="entry name" value="TRANSMEMBRANE EMP24 DOMAIN-CONTAINING PROTEIN"/>
    <property type="match status" value="1"/>
</dbReference>
<evidence type="ECO:0000256" key="3">
    <source>
        <dbReference type="ARBA" id="ARBA00022473"/>
    </source>
</evidence>
<protein>
    <recommendedName>
        <fullName evidence="12">GOLD domain-containing protein</fullName>
    </recommendedName>
</protein>
<name>A0A6L2PCM1_COPFO</name>
<dbReference type="SMART" id="SM01190">
    <property type="entry name" value="EMP24_GP25L"/>
    <property type="match status" value="1"/>
</dbReference>
<dbReference type="Pfam" id="PF01105">
    <property type="entry name" value="EMP24_GP25L"/>
    <property type="match status" value="1"/>
</dbReference>
<reference evidence="14" key="1">
    <citation type="submission" date="2020-01" db="EMBL/GenBank/DDBJ databases">
        <title>Draft genome sequence of the Termite Coptotermes fromosanus.</title>
        <authorList>
            <person name="Itakura S."/>
            <person name="Yosikawa Y."/>
            <person name="Umezawa K."/>
        </authorList>
    </citation>
    <scope>NUCLEOTIDE SEQUENCE [LARGE SCALE GENOMIC DNA]</scope>
</reference>
<evidence type="ECO:0000313" key="13">
    <source>
        <dbReference type="EMBL" id="GFG30284.1"/>
    </source>
</evidence>